<gene>
    <name evidence="2" type="ORF">MG292_02565</name>
</gene>
<proteinExistence type="predicted"/>
<dbReference type="EMBL" id="CP092332">
    <property type="protein sequence ID" value="WGK95131.1"/>
    <property type="molecule type" value="Genomic_DNA"/>
</dbReference>
<reference evidence="2 3" key="2">
    <citation type="submission" date="2023-06" db="EMBL/GenBank/DDBJ databases">
        <title>Complete Genome Sequence of Flavobacterium keumense K3R-10.</title>
        <authorList>
            <person name="Jeong H."/>
            <person name="Jhang S.Y."/>
            <person name="Kim J.N."/>
        </authorList>
    </citation>
    <scope>NUCLEOTIDE SEQUENCE [LARGE SCALE GENOMIC DNA]</scope>
    <source>
        <strain evidence="2 3">K3R-10</strain>
    </source>
</reference>
<dbReference type="RefSeq" id="WP_264534256.1">
    <property type="nucleotide sequence ID" value="NZ_CP092332.1"/>
</dbReference>
<keyword evidence="1" id="KW-0175">Coiled coil</keyword>
<evidence type="ECO:0000256" key="1">
    <source>
        <dbReference type="SAM" id="Coils"/>
    </source>
</evidence>
<name>A0ABY8N8F6_9FLAO</name>
<sequence length="370" mass="43315">MERTQVVTREELYDLVWDNPLSKLAKQYNLSDNGLRKVCKKLEIPLPKNGYWQKIQFNKKVIKEKLPLNNTVASSITLKFRDNSETLINGEENQLNQLTKELKVQLKDITLFPEKIAKPSQLIIDAKNDLKGKKPSSFHDRNGLLITSQNIINIAVSPQNVTRALLFMDVLIKAIQSRGHKIIVDNGTKIIINNIELKIDLRERLKRNIVKGTHWDSTVLEPSNILSLRLDIYPVKEWADTNTTQLEDKIPNIIAKLELQAIEEKQKAIEREIWQREYERKKKIEADFEAKKNSEIKEFKSLSQKANRWHQAEILRKYIAEVENKSIETNSLTEEVTQWLEWAKNKVAWYDPFIEKEDEIFQKVSRETFD</sequence>
<dbReference type="Proteomes" id="UP001232117">
    <property type="component" value="Chromosome"/>
</dbReference>
<reference evidence="2 3" key="1">
    <citation type="submission" date="2022-02" db="EMBL/GenBank/DDBJ databases">
        <authorList>
            <person name="Cha I.-T."/>
            <person name="Lee K.-E."/>
            <person name="Park S.-J."/>
        </authorList>
    </citation>
    <scope>NUCLEOTIDE SEQUENCE [LARGE SCALE GENOMIC DNA]</scope>
    <source>
        <strain evidence="2 3">K3R-10</strain>
    </source>
</reference>
<protein>
    <submittedName>
        <fullName evidence="2">Uncharacterized protein</fullName>
    </submittedName>
</protein>
<keyword evidence="3" id="KW-1185">Reference proteome</keyword>
<evidence type="ECO:0000313" key="3">
    <source>
        <dbReference type="Proteomes" id="UP001232117"/>
    </source>
</evidence>
<evidence type="ECO:0000313" key="2">
    <source>
        <dbReference type="EMBL" id="WGK95131.1"/>
    </source>
</evidence>
<organism evidence="2 3">
    <name type="scientific">Flavobacterium keumense</name>
    <dbReference type="NCBI Taxonomy" id="1306518"/>
    <lineage>
        <taxon>Bacteria</taxon>
        <taxon>Pseudomonadati</taxon>
        <taxon>Bacteroidota</taxon>
        <taxon>Flavobacteriia</taxon>
        <taxon>Flavobacteriales</taxon>
        <taxon>Flavobacteriaceae</taxon>
        <taxon>Flavobacterium</taxon>
    </lineage>
</organism>
<feature type="coiled-coil region" evidence="1">
    <location>
        <begin position="81"/>
        <end position="108"/>
    </location>
</feature>
<accession>A0ABY8N8F6</accession>